<reference evidence="3" key="1">
    <citation type="submission" date="2022-06" db="EMBL/GenBank/DDBJ databases">
        <authorList>
            <consortium name="SYNGENTA / RWTH Aachen University"/>
        </authorList>
    </citation>
    <scope>NUCLEOTIDE SEQUENCE</scope>
</reference>
<accession>A0AAV0AUK2</accession>
<evidence type="ECO:0000256" key="1">
    <source>
        <dbReference type="SAM" id="Coils"/>
    </source>
</evidence>
<feature type="compositionally biased region" description="Polar residues" evidence="2">
    <location>
        <begin position="359"/>
        <end position="373"/>
    </location>
</feature>
<dbReference type="Proteomes" id="UP001153365">
    <property type="component" value="Unassembled WGS sequence"/>
</dbReference>
<comment type="caution">
    <text evidence="3">The sequence shown here is derived from an EMBL/GenBank/DDBJ whole genome shotgun (WGS) entry which is preliminary data.</text>
</comment>
<dbReference type="CDD" id="cd22744">
    <property type="entry name" value="OTU"/>
    <property type="match status" value="1"/>
</dbReference>
<feature type="region of interest" description="Disordered" evidence="2">
    <location>
        <begin position="333"/>
        <end position="374"/>
    </location>
</feature>
<gene>
    <name evidence="3" type="ORF">PPACK8108_LOCUS7296</name>
</gene>
<feature type="coiled-coil region" evidence="1">
    <location>
        <begin position="32"/>
        <end position="59"/>
    </location>
</feature>
<dbReference type="AlphaFoldDB" id="A0AAV0AUK2"/>
<feature type="compositionally biased region" description="Basic and acidic residues" evidence="2">
    <location>
        <begin position="133"/>
        <end position="145"/>
    </location>
</feature>
<dbReference type="EMBL" id="CALTRL010001434">
    <property type="protein sequence ID" value="CAH7672484.1"/>
    <property type="molecule type" value="Genomic_DNA"/>
</dbReference>
<name>A0AAV0AUK2_PHAPC</name>
<sequence>MEAGAHLKTTLKRNQAYRATGYGVKGRTSNKDEDLRRRLLEFKTEFERLNKENRKIQEENEQRIKGSVKEKELLNEIKKDPIVVAEIRRIVVSRRREGFKGLEQDKDSTRIKGQKSRRYRIKWLRTTRKKRSRAEEQDREAENRGVKNKRTVRRKALVSKSNNINNNKKKINKEENKKEEKSLRVMVIKALPLRPSKNKTQGPCVESRSPWELFPKDKLRTFKADVPGGVFPKVKLGTFDGPLDLSFEYQASTTYSTNPPLELKILDQVLPSVVLGSKQDISRLDDLRKEHQKVSKLKEEADERLKVLRSLKNEVEDDLFDLICRKTSMSRRTSAAGSTLPTRLPSISGGSTTDKRKISPTTYETVTQGSSIKPRTEHEELMKYPQPLQRLIKKIDNLPKDGDCGYNCVAWSSGQGRGISTAELIRKHLSAELKNTKRYIRNTQAGKSAGVAGWLKMPLFGYAIANHLRSPLYCFSLESMHTYVPTKCSYSSYPLFCMAFVDTNHYVVLHFKKFNETIPAPPIDGWWLRKSFSRNKNVWLQSLENDLKLFQKLMPSASGELLLI</sequence>
<evidence type="ECO:0008006" key="5">
    <source>
        <dbReference type="Google" id="ProtNLM"/>
    </source>
</evidence>
<keyword evidence="1" id="KW-0175">Coiled coil</keyword>
<protein>
    <recommendedName>
        <fullName evidence="5">OTU domain-containing protein</fullName>
    </recommendedName>
</protein>
<feature type="compositionally biased region" description="Basic residues" evidence="2">
    <location>
        <begin position="146"/>
        <end position="157"/>
    </location>
</feature>
<evidence type="ECO:0000313" key="4">
    <source>
        <dbReference type="Proteomes" id="UP001153365"/>
    </source>
</evidence>
<keyword evidence="4" id="KW-1185">Reference proteome</keyword>
<feature type="coiled-coil region" evidence="1">
    <location>
        <begin position="284"/>
        <end position="318"/>
    </location>
</feature>
<feature type="region of interest" description="Disordered" evidence="2">
    <location>
        <begin position="124"/>
        <end position="180"/>
    </location>
</feature>
<organism evidence="3 4">
    <name type="scientific">Phakopsora pachyrhizi</name>
    <name type="common">Asian soybean rust disease fungus</name>
    <dbReference type="NCBI Taxonomy" id="170000"/>
    <lineage>
        <taxon>Eukaryota</taxon>
        <taxon>Fungi</taxon>
        <taxon>Dikarya</taxon>
        <taxon>Basidiomycota</taxon>
        <taxon>Pucciniomycotina</taxon>
        <taxon>Pucciniomycetes</taxon>
        <taxon>Pucciniales</taxon>
        <taxon>Phakopsoraceae</taxon>
        <taxon>Phakopsora</taxon>
    </lineage>
</organism>
<proteinExistence type="predicted"/>
<evidence type="ECO:0000313" key="3">
    <source>
        <dbReference type="EMBL" id="CAH7672484.1"/>
    </source>
</evidence>
<evidence type="ECO:0000256" key="2">
    <source>
        <dbReference type="SAM" id="MobiDB-lite"/>
    </source>
</evidence>